<dbReference type="RefSeq" id="WP_092332895.1">
    <property type="nucleotide sequence ID" value="NZ_FNCP01000010.1"/>
</dbReference>
<sequence length="291" mass="34374">MKKIPNDDEIYQTFLSFLNFSFDLINKIDSTNDYLKFAVVNIQISLELFLKYYFMKKGQKDLIIVKKNGQEKEFKDFSDILNLFFTQNRWSYGSKKELRKILDARNYIVHSGLKAGWNYELAKYLIKCILFMQGTMQSSFDSNSIKIQLQEFHISKNKIWKEGVEEFVKLKGYYALTCPECDTRSFVSCENFRFIDFFDEDLKHCLCCFTYIDSDMAKFIDCYNCGEASYMIEPLNKQDNDFYVGICLECNTNTWVKKCNHCGKFYHPSVVSGYSYKGKSYCCKKCASWHF</sequence>
<accession>A0A1G7ZTR3</accession>
<proteinExistence type="predicted"/>
<dbReference type="AlphaFoldDB" id="A0A1G7ZTR3"/>
<keyword evidence="2" id="KW-1185">Reference proteome</keyword>
<protein>
    <submittedName>
        <fullName evidence="1">Uncharacterized protein</fullName>
    </submittedName>
</protein>
<reference evidence="2" key="1">
    <citation type="submission" date="2016-10" db="EMBL/GenBank/DDBJ databases">
        <authorList>
            <person name="Varghese N."/>
            <person name="Submissions S."/>
        </authorList>
    </citation>
    <scope>NUCLEOTIDE SEQUENCE [LARGE SCALE GENOMIC DNA]</scope>
    <source>
        <strain evidence="2">DSM 8344</strain>
    </source>
</reference>
<organism evidence="1 2">
    <name type="scientific">Desulfosporosinus hippei DSM 8344</name>
    <dbReference type="NCBI Taxonomy" id="1121419"/>
    <lineage>
        <taxon>Bacteria</taxon>
        <taxon>Bacillati</taxon>
        <taxon>Bacillota</taxon>
        <taxon>Clostridia</taxon>
        <taxon>Eubacteriales</taxon>
        <taxon>Desulfitobacteriaceae</taxon>
        <taxon>Desulfosporosinus</taxon>
    </lineage>
</organism>
<dbReference type="OrthoDB" id="9837352at2"/>
<name>A0A1G7ZTR3_9FIRM</name>
<evidence type="ECO:0000313" key="1">
    <source>
        <dbReference type="EMBL" id="SDH12054.1"/>
    </source>
</evidence>
<gene>
    <name evidence="1" type="ORF">SAMN05443529_1103</name>
</gene>
<evidence type="ECO:0000313" key="2">
    <source>
        <dbReference type="Proteomes" id="UP000198656"/>
    </source>
</evidence>
<dbReference type="Proteomes" id="UP000198656">
    <property type="component" value="Unassembled WGS sequence"/>
</dbReference>
<dbReference type="EMBL" id="FNCP01000010">
    <property type="protein sequence ID" value="SDH12054.1"/>
    <property type="molecule type" value="Genomic_DNA"/>
</dbReference>